<dbReference type="OrthoDB" id="9765580at2"/>
<dbReference type="AlphaFoldDB" id="A0A5K7Z1Z7"/>
<dbReference type="KEGG" id="dwd:DSCW_20970"/>
<organism evidence="2 3">
    <name type="scientific">Desulfosarcina widdelii</name>
    <dbReference type="NCBI Taxonomy" id="947919"/>
    <lineage>
        <taxon>Bacteria</taxon>
        <taxon>Pseudomonadati</taxon>
        <taxon>Thermodesulfobacteriota</taxon>
        <taxon>Desulfobacteria</taxon>
        <taxon>Desulfobacterales</taxon>
        <taxon>Desulfosarcinaceae</taxon>
        <taxon>Desulfosarcina</taxon>
    </lineage>
</organism>
<dbReference type="RefSeq" id="WP_155303684.1">
    <property type="nucleotide sequence ID" value="NZ_AP021875.1"/>
</dbReference>
<dbReference type="InterPro" id="IPR024320">
    <property type="entry name" value="LPG_synthase_C"/>
</dbReference>
<evidence type="ECO:0000313" key="2">
    <source>
        <dbReference type="EMBL" id="BBO74680.1"/>
    </source>
</evidence>
<dbReference type="InterPro" id="IPR016732">
    <property type="entry name" value="UCP018688"/>
</dbReference>
<dbReference type="PANTHER" id="PTHR41373">
    <property type="entry name" value="DUF2156 DOMAIN-CONTAINING PROTEIN"/>
    <property type="match status" value="1"/>
</dbReference>
<dbReference type="SUPFAM" id="SSF55729">
    <property type="entry name" value="Acyl-CoA N-acyltransferases (Nat)"/>
    <property type="match status" value="2"/>
</dbReference>
<dbReference type="PANTHER" id="PTHR41373:SF1">
    <property type="entry name" value="PHOSPHATIDYLGLYCEROL LYSYLTRANSFERASE C-TERMINAL DOMAIN-CONTAINING PROTEIN"/>
    <property type="match status" value="1"/>
</dbReference>
<feature type="domain" description="Phosphatidylglycerol lysyltransferase C-terminal" evidence="1">
    <location>
        <begin position="117"/>
        <end position="293"/>
    </location>
</feature>
<sequence length="304" mass="34955">MNFTQLTAPDFNRYRPYFENQRYELCAYALSSIIAWSNNEYKPYGATYQDAFVVAAEFKTEKQNRHLLLPVSPKRMFEPEELAVLAREAGYNQYWFVPRSYVDHFGSDGVERHFEVSGHGAYDDYVYRVNDLAQLKGNRYSKKRNLIKQFQRNYVDAGKVVVEPIAAQSVEDCLVFLEEWCRERDCDADDQMDLACEKQAAINTLTHFDALGVKGILLRIDGKVNAFGISAPLTRDMATLQYEKAFSSIKGLYQYFDNSCASMLFNGYTYLNKESDMGIPGLAKAKRSYHPIKIVESVRLTLKD</sequence>
<dbReference type="Proteomes" id="UP000427769">
    <property type="component" value="Chromosome"/>
</dbReference>
<protein>
    <recommendedName>
        <fullName evidence="1">Phosphatidylglycerol lysyltransferase C-terminal domain-containing protein</fullName>
    </recommendedName>
</protein>
<dbReference type="PIRSF" id="PIRSF018688">
    <property type="entry name" value="UCP018688"/>
    <property type="match status" value="1"/>
</dbReference>
<proteinExistence type="predicted"/>
<evidence type="ECO:0000313" key="3">
    <source>
        <dbReference type="Proteomes" id="UP000427769"/>
    </source>
</evidence>
<accession>A0A5K7Z1Z7</accession>
<name>A0A5K7Z1Z7_9BACT</name>
<dbReference type="EMBL" id="AP021875">
    <property type="protein sequence ID" value="BBO74680.1"/>
    <property type="molecule type" value="Genomic_DNA"/>
</dbReference>
<evidence type="ECO:0000259" key="1">
    <source>
        <dbReference type="Pfam" id="PF09924"/>
    </source>
</evidence>
<reference evidence="2 3" key="1">
    <citation type="submission" date="2019-11" db="EMBL/GenBank/DDBJ databases">
        <title>Comparative genomics of hydrocarbon-degrading Desulfosarcina strains.</title>
        <authorList>
            <person name="Watanabe M."/>
            <person name="Kojima H."/>
            <person name="Fukui M."/>
        </authorList>
    </citation>
    <scope>NUCLEOTIDE SEQUENCE [LARGE SCALE GENOMIC DNA]</scope>
    <source>
        <strain evidence="2 3">PP31</strain>
    </source>
</reference>
<gene>
    <name evidence="2" type="ORF">DSCW_20970</name>
</gene>
<keyword evidence="3" id="KW-1185">Reference proteome</keyword>
<dbReference type="InterPro" id="IPR016181">
    <property type="entry name" value="Acyl_CoA_acyltransferase"/>
</dbReference>
<dbReference type="Gene3D" id="3.40.630.30">
    <property type="match status" value="1"/>
</dbReference>
<dbReference type="Pfam" id="PF09924">
    <property type="entry name" value="LPG_synthase_C"/>
    <property type="match status" value="1"/>
</dbReference>